<evidence type="ECO:0000256" key="4">
    <source>
        <dbReference type="ARBA" id="ARBA00022833"/>
    </source>
</evidence>
<organism evidence="8">
    <name type="scientific">Guillardia theta (strain CCMP2712)</name>
    <name type="common">Cryptophyte</name>
    <dbReference type="NCBI Taxonomy" id="905079"/>
    <lineage>
        <taxon>Eukaryota</taxon>
        <taxon>Cryptophyceae</taxon>
        <taxon>Pyrenomonadales</taxon>
        <taxon>Geminigeraceae</taxon>
        <taxon>Guillardia</taxon>
    </lineage>
</organism>
<dbReference type="Proteomes" id="UP000011087">
    <property type="component" value="Unassembled WGS sequence"/>
</dbReference>
<evidence type="ECO:0000256" key="1">
    <source>
        <dbReference type="ARBA" id="ARBA00022670"/>
    </source>
</evidence>
<gene>
    <name evidence="8" type="ORF">GUITHDRAFT_107712</name>
</gene>
<keyword evidence="4 6" id="KW-0862">Zinc</keyword>
<dbReference type="Gene3D" id="3.30.2010.10">
    <property type="entry name" value="Metalloproteases ('zincins'), catalytic domain"/>
    <property type="match status" value="1"/>
</dbReference>
<dbReference type="InterPro" id="IPR001915">
    <property type="entry name" value="Peptidase_M48"/>
</dbReference>
<keyword evidence="5 6" id="KW-0482">Metalloprotease</keyword>
<dbReference type="RefSeq" id="XP_005833486.1">
    <property type="nucleotide sequence ID" value="XM_005833429.1"/>
</dbReference>
<dbReference type="KEGG" id="gtt:GUITHDRAFT_107712"/>
<keyword evidence="3 6" id="KW-0378">Hydrolase</keyword>
<dbReference type="STRING" id="905079.L1JDB2"/>
<evidence type="ECO:0000313" key="10">
    <source>
        <dbReference type="Proteomes" id="UP000011087"/>
    </source>
</evidence>
<keyword evidence="10" id="KW-1185">Reference proteome</keyword>
<keyword evidence="1 6" id="KW-0645">Protease</keyword>
<dbReference type="GO" id="GO:0046872">
    <property type="term" value="F:metal ion binding"/>
    <property type="evidence" value="ECO:0007669"/>
    <property type="project" value="UniProtKB-KW"/>
</dbReference>
<evidence type="ECO:0000256" key="6">
    <source>
        <dbReference type="RuleBase" id="RU003983"/>
    </source>
</evidence>
<dbReference type="AlphaFoldDB" id="L1JDB2"/>
<dbReference type="CDD" id="cd07331">
    <property type="entry name" value="M48C_Oma1_like"/>
    <property type="match status" value="1"/>
</dbReference>
<accession>L1JDB2</accession>
<feature type="domain" description="Peptidase M48" evidence="7">
    <location>
        <begin position="152"/>
        <end position="296"/>
    </location>
</feature>
<dbReference type="PANTHER" id="PTHR22726">
    <property type="entry name" value="METALLOENDOPEPTIDASE OMA1"/>
    <property type="match status" value="1"/>
</dbReference>
<evidence type="ECO:0000256" key="3">
    <source>
        <dbReference type="ARBA" id="ARBA00022801"/>
    </source>
</evidence>
<reference evidence="9" key="3">
    <citation type="submission" date="2016-03" db="UniProtKB">
        <authorList>
            <consortium name="EnsemblProtists"/>
        </authorList>
    </citation>
    <scope>IDENTIFICATION</scope>
</reference>
<dbReference type="GO" id="GO:0034982">
    <property type="term" value="P:mitochondrial protein processing"/>
    <property type="evidence" value="ECO:0007669"/>
    <property type="project" value="TreeGrafter"/>
</dbReference>
<keyword evidence="2" id="KW-0479">Metal-binding</keyword>
<dbReference type="HOGENOM" id="CLU_800353_0_0_1"/>
<name>L1JDB2_GUITC</name>
<dbReference type="EMBL" id="JH992994">
    <property type="protein sequence ID" value="EKX46506.1"/>
    <property type="molecule type" value="Genomic_DNA"/>
</dbReference>
<sequence length="347" mass="38995">MFTMGHGVAAALGRRASWLVQAKVGAAMPALYRAGPRLRDMRIIEVRQVYKGARSMFTGRPQGDGYKHFKRGEDAGSSNTSNFRASAWIALVPASFVVYYVVHLDQAPYTGRWRMIDMSRDREIAFGRSQFHRLLMHGSVLPPNDPAAQLVTRVGTRVAQATDPNLPWEFKVIRSPQVNAACLPGGKVVVFEGLLQTFNYDEHALAAVLAHEAGHVLARHAAEKLAFANMSVVQGLMWLDFFSSMLFNARFITNWADSRAHLAVCVSWWCRKLEREADYLGLQILAKTCFYDPSVAPRVFEQFGRMANARGLKEVGCDVYFVGCDVYFVGCDVYFVGKWLIRWDVQI</sequence>
<dbReference type="EnsemblProtists" id="EKX46506">
    <property type="protein sequence ID" value="EKX46506"/>
    <property type="gene ID" value="GUITHDRAFT_107712"/>
</dbReference>
<proteinExistence type="inferred from homology"/>
<dbReference type="Pfam" id="PF01435">
    <property type="entry name" value="Peptidase_M48"/>
    <property type="match status" value="1"/>
</dbReference>
<reference evidence="8 10" key="1">
    <citation type="journal article" date="2012" name="Nature">
        <title>Algal genomes reveal evolutionary mosaicism and the fate of nucleomorphs.</title>
        <authorList>
            <consortium name="DOE Joint Genome Institute"/>
            <person name="Curtis B.A."/>
            <person name="Tanifuji G."/>
            <person name="Burki F."/>
            <person name="Gruber A."/>
            <person name="Irimia M."/>
            <person name="Maruyama S."/>
            <person name="Arias M.C."/>
            <person name="Ball S.G."/>
            <person name="Gile G.H."/>
            <person name="Hirakawa Y."/>
            <person name="Hopkins J.F."/>
            <person name="Kuo A."/>
            <person name="Rensing S.A."/>
            <person name="Schmutz J."/>
            <person name="Symeonidi A."/>
            <person name="Elias M."/>
            <person name="Eveleigh R.J."/>
            <person name="Herman E.K."/>
            <person name="Klute M.J."/>
            <person name="Nakayama T."/>
            <person name="Obornik M."/>
            <person name="Reyes-Prieto A."/>
            <person name="Armbrust E.V."/>
            <person name="Aves S.J."/>
            <person name="Beiko R.G."/>
            <person name="Coutinho P."/>
            <person name="Dacks J.B."/>
            <person name="Durnford D.G."/>
            <person name="Fast N.M."/>
            <person name="Green B.R."/>
            <person name="Grisdale C.J."/>
            <person name="Hempel F."/>
            <person name="Henrissat B."/>
            <person name="Hoppner M.P."/>
            <person name="Ishida K."/>
            <person name="Kim E."/>
            <person name="Koreny L."/>
            <person name="Kroth P.G."/>
            <person name="Liu Y."/>
            <person name="Malik S.B."/>
            <person name="Maier U.G."/>
            <person name="McRose D."/>
            <person name="Mock T."/>
            <person name="Neilson J.A."/>
            <person name="Onodera N.T."/>
            <person name="Poole A.M."/>
            <person name="Pritham E.J."/>
            <person name="Richards T.A."/>
            <person name="Rocap G."/>
            <person name="Roy S.W."/>
            <person name="Sarai C."/>
            <person name="Schaack S."/>
            <person name="Shirato S."/>
            <person name="Slamovits C.H."/>
            <person name="Spencer D.F."/>
            <person name="Suzuki S."/>
            <person name="Worden A.Z."/>
            <person name="Zauner S."/>
            <person name="Barry K."/>
            <person name="Bell C."/>
            <person name="Bharti A.K."/>
            <person name="Crow J.A."/>
            <person name="Grimwood J."/>
            <person name="Kramer R."/>
            <person name="Lindquist E."/>
            <person name="Lucas S."/>
            <person name="Salamov A."/>
            <person name="McFadden G.I."/>
            <person name="Lane C.E."/>
            <person name="Keeling P.J."/>
            <person name="Gray M.W."/>
            <person name="Grigoriev I.V."/>
            <person name="Archibald J.M."/>
        </authorList>
    </citation>
    <scope>NUCLEOTIDE SEQUENCE</scope>
    <source>
        <strain evidence="8 10">CCMP2712</strain>
    </source>
</reference>
<evidence type="ECO:0000313" key="8">
    <source>
        <dbReference type="EMBL" id="EKX46506.1"/>
    </source>
</evidence>
<dbReference type="InterPro" id="IPR051156">
    <property type="entry name" value="Mito/Outer_Membr_Metalloprot"/>
</dbReference>
<evidence type="ECO:0000313" key="9">
    <source>
        <dbReference type="EnsemblProtists" id="EKX46506"/>
    </source>
</evidence>
<evidence type="ECO:0000256" key="5">
    <source>
        <dbReference type="ARBA" id="ARBA00023049"/>
    </source>
</evidence>
<dbReference type="OrthoDB" id="7464992at2759"/>
<dbReference type="GO" id="GO:0006515">
    <property type="term" value="P:protein quality control for misfolded or incompletely synthesized proteins"/>
    <property type="evidence" value="ECO:0007669"/>
    <property type="project" value="TreeGrafter"/>
</dbReference>
<protein>
    <recommendedName>
        <fullName evidence="7">Peptidase M48 domain-containing protein</fullName>
    </recommendedName>
</protein>
<dbReference type="eggNOG" id="KOG2661">
    <property type="taxonomic scope" value="Eukaryota"/>
</dbReference>
<comment type="cofactor">
    <cofactor evidence="6">
        <name>Zn(2+)</name>
        <dbReference type="ChEBI" id="CHEBI:29105"/>
    </cofactor>
    <text evidence="6">Binds 1 zinc ion per subunit.</text>
</comment>
<comment type="similarity">
    <text evidence="6">Belongs to the peptidase M48 family.</text>
</comment>
<dbReference type="GeneID" id="17303186"/>
<evidence type="ECO:0000259" key="7">
    <source>
        <dbReference type="Pfam" id="PF01435"/>
    </source>
</evidence>
<dbReference type="PaxDb" id="55529-EKX46506"/>
<dbReference type="GO" id="GO:0004222">
    <property type="term" value="F:metalloendopeptidase activity"/>
    <property type="evidence" value="ECO:0007669"/>
    <property type="project" value="InterPro"/>
</dbReference>
<dbReference type="OMA" id="WEVNVIP"/>
<dbReference type="GO" id="GO:0005743">
    <property type="term" value="C:mitochondrial inner membrane"/>
    <property type="evidence" value="ECO:0007669"/>
    <property type="project" value="TreeGrafter"/>
</dbReference>
<reference evidence="10" key="2">
    <citation type="submission" date="2012-11" db="EMBL/GenBank/DDBJ databases">
        <authorList>
            <person name="Kuo A."/>
            <person name="Curtis B.A."/>
            <person name="Tanifuji G."/>
            <person name="Burki F."/>
            <person name="Gruber A."/>
            <person name="Irimia M."/>
            <person name="Maruyama S."/>
            <person name="Arias M.C."/>
            <person name="Ball S.G."/>
            <person name="Gile G.H."/>
            <person name="Hirakawa Y."/>
            <person name="Hopkins J.F."/>
            <person name="Rensing S.A."/>
            <person name="Schmutz J."/>
            <person name="Symeonidi A."/>
            <person name="Elias M."/>
            <person name="Eveleigh R.J."/>
            <person name="Herman E.K."/>
            <person name="Klute M.J."/>
            <person name="Nakayama T."/>
            <person name="Obornik M."/>
            <person name="Reyes-Prieto A."/>
            <person name="Armbrust E.V."/>
            <person name="Aves S.J."/>
            <person name="Beiko R.G."/>
            <person name="Coutinho P."/>
            <person name="Dacks J.B."/>
            <person name="Durnford D.G."/>
            <person name="Fast N.M."/>
            <person name="Green B.R."/>
            <person name="Grisdale C."/>
            <person name="Hempe F."/>
            <person name="Henrissat B."/>
            <person name="Hoppner M.P."/>
            <person name="Ishida K.-I."/>
            <person name="Kim E."/>
            <person name="Koreny L."/>
            <person name="Kroth P.G."/>
            <person name="Liu Y."/>
            <person name="Malik S.-B."/>
            <person name="Maier U.G."/>
            <person name="McRose D."/>
            <person name="Mock T."/>
            <person name="Neilson J.A."/>
            <person name="Onodera N.T."/>
            <person name="Poole A.M."/>
            <person name="Pritham E.J."/>
            <person name="Richards T.A."/>
            <person name="Rocap G."/>
            <person name="Roy S.W."/>
            <person name="Sarai C."/>
            <person name="Schaack S."/>
            <person name="Shirato S."/>
            <person name="Slamovits C.H."/>
            <person name="Spencer D.F."/>
            <person name="Suzuki S."/>
            <person name="Worden A.Z."/>
            <person name="Zauner S."/>
            <person name="Barry K."/>
            <person name="Bell C."/>
            <person name="Bharti A.K."/>
            <person name="Crow J.A."/>
            <person name="Grimwood J."/>
            <person name="Kramer R."/>
            <person name="Lindquist E."/>
            <person name="Lucas S."/>
            <person name="Salamov A."/>
            <person name="McFadden G.I."/>
            <person name="Lane C.E."/>
            <person name="Keeling P.J."/>
            <person name="Gray M.W."/>
            <person name="Grigoriev I.V."/>
            <person name="Archibald J.M."/>
        </authorList>
    </citation>
    <scope>NUCLEOTIDE SEQUENCE</scope>
    <source>
        <strain evidence="10">CCMP2712</strain>
    </source>
</reference>
<evidence type="ECO:0000256" key="2">
    <source>
        <dbReference type="ARBA" id="ARBA00022723"/>
    </source>
</evidence>
<dbReference type="PANTHER" id="PTHR22726:SF18">
    <property type="entry name" value="PEPTIDASE M48 DOMAIN-CONTAINING PROTEIN"/>
    <property type="match status" value="1"/>
</dbReference>